<keyword evidence="4" id="KW-1185">Reference proteome</keyword>
<feature type="domain" description="HAT C-terminal dimerisation" evidence="1">
    <location>
        <begin position="316"/>
        <end position="398"/>
    </location>
</feature>
<evidence type="ECO:0000313" key="3">
    <source>
        <dbReference type="EMBL" id="KAJ4747543.1"/>
    </source>
</evidence>
<dbReference type="InterPro" id="IPR012337">
    <property type="entry name" value="RNaseH-like_sf"/>
</dbReference>
<evidence type="ECO:0000259" key="2">
    <source>
        <dbReference type="Pfam" id="PF14372"/>
    </source>
</evidence>
<name>A0AAV8BWI0_9POAL</name>
<comment type="caution">
    <text evidence="3">The sequence shown here is derived from an EMBL/GenBank/DDBJ whole genome shotgun (WGS) entry which is preliminary data.</text>
</comment>
<dbReference type="PANTHER" id="PTHR23272">
    <property type="entry name" value="BED FINGER-RELATED"/>
    <property type="match status" value="1"/>
</dbReference>
<dbReference type="InterPro" id="IPR008906">
    <property type="entry name" value="HATC_C_dom"/>
</dbReference>
<proteinExistence type="predicted"/>
<protein>
    <submittedName>
        <fullName evidence="3">Zinc finger BED domain-containing protein DAYSLEEPER</fullName>
    </submittedName>
</protein>
<dbReference type="Pfam" id="PF14372">
    <property type="entry name" value="hAT-like_RNase-H"/>
    <property type="match status" value="1"/>
</dbReference>
<feature type="domain" description="hAT-like transposase RNase-H fold" evidence="2">
    <location>
        <begin position="176"/>
        <end position="276"/>
    </location>
</feature>
<reference evidence="3" key="1">
    <citation type="submission" date="2022-08" db="EMBL/GenBank/DDBJ databases">
        <authorList>
            <person name="Marques A."/>
        </authorList>
    </citation>
    <scope>NUCLEOTIDE SEQUENCE</scope>
    <source>
        <strain evidence="3">RhyPub2mFocal</strain>
        <tissue evidence="3">Leaves</tissue>
    </source>
</reference>
<evidence type="ECO:0000259" key="1">
    <source>
        <dbReference type="Pfam" id="PF05699"/>
    </source>
</evidence>
<gene>
    <name evidence="3" type="ORF">LUZ62_081948</name>
</gene>
<dbReference type="PANTHER" id="PTHR23272:SF187">
    <property type="entry name" value="AC9 TRANSPOSASE-RELATED"/>
    <property type="match status" value="1"/>
</dbReference>
<dbReference type="AlphaFoldDB" id="A0AAV8BWI0"/>
<accession>A0AAV8BWI0</accession>
<dbReference type="Pfam" id="PF05699">
    <property type="entry name" value="Dimer_Tnp_hAT"/>
    <property type="match status" value="1"/>
</dbReference>
<dbReference type="Proteomes" id="UP001140206">
    <property type="component" value="Chromosome 5"/>
</dbReference>
<dbReference type="GO" id="GO:0003677">
    <property type="term" value="F:DNA binding"/>
    <property type="evidence" value="ECO:0007669"/>
    <property type="project" value="InterPro"/>
</dbReference>
<evidence type="ECO:0000313" key="4">
    <source>
        <dbReference type="Proteomes" id="UP001140206"/>
    </source>
</evidence>
<dbReference type="EMBL" id="JAMFTS010000005">
    <property type="protein sequence ID" value="KAJ4747543.1"/>
    <property type="molecule type" value="Genomic_DNA"/>
</dbReference>
<dbReference type="InterPro" id="IPR025525">
    <property type="entry name" value="hAT-like_transposase_RNase-H"/>
</dbReference>
<sequence>MVNKMMEVLLDWNLDSKLSTITVDNCSVNDGVVQSLVRKLKSDELLLRGEFLHMRCCAHILNLIVKDGLDIIGDGLERIRNSCVFWTSTPKKIEMFEAEAQLSHINSTKKLCYDVKTRWNSTFLMLETALIYKGVFHRLQFRDPQYKTVPTDLDWENAKLVNEKLKIFFTITELFSGTKYTTANHYFPKICEIRLYLMEWILDSNPKFSEMATKMMKKFKKYWSVIHGIMGVATILDPRCKKDLIDYYYLKIYGKDYFEEEVDKIVVLFRRLFREYASRGSNDHSEQSAIEDSMRKSDLPKDFLLSRRKKQKVEDELNLYINGDLVADSENFNVLSWWMTNGHKYPTLQKIAQDVFSIPVSTVASESAFSMGGRIISPLRNRLHPKLVEALACGQNWLRAQYQGLNLILNLVVLVFCFL</sequence>
<organism evidence="3 4">
    <name type="scientific">Rhynchospora pubera</name>
    <dbReference type="NCBI Taxonomy" id="906938"/>
    <lineage>
        <taxon>Eukaryota</taxon>
        <taxon>Viridiplantae</taxon>
        <taxon>Streptophyta</taxon>
        <taxon>Embryophyta</taxon>
        <taxon>Tracheophyta</taxon>
        <taxon>Spermatophyta</taxon>
        <taxon>Magnoliopsida</taxon>
        <taxon>Liliopsida</taxon>
        <taxon>Poales</taxon>
        <taxon>Cyperaceae</taxon>
        <taxon>Cyperoideae</taxon>
        <taxon>Rhynchosporeae</taxon>
        <taxon>Rhynchospora</taxon>
    </lineage>
</organism>
<dbReference type="GO" id="GO:0046983">
    <property type="term" value="F:protein dimerization activity"/>
    <property type="evidence" value="ECO:0007669"/>
    <property type="project" value="InterPro"/>
</dbReference>
<dbReference type="SUPFAM" id="SSF53098">
    <property type="entry name" value="Ribonuclease H-like"/>
    <property type="match status" value="1"/>
</dbReference>